<dbReference type="InterPro" id="IPR036388">
    <property type="entry name" value="WH-like_DNA-bd_sf"/>
</dbReference>
<dbReference type="InterPro" id="IPR036390">
    <property type="entry name" value="WH_DNA-bd_sf"/>
</dbReference>
<sequence length="110" mass="12386">MLMQLEKLKLKAKLFRGLGDSTRLAILELLRKGEKTTSQIVEATGQSQSNVSNHLACLLECGLVKNRRDGKNIFYSISDRKVSKVLEESDNILSDVADRIYACVHYNEKS</sequence>
<dbReference type="PANTHER" id="PTHR43132:SF2">
    <property type="entry name" value="ARSENICAL RESISTANCE OPERON REPRESSOR ARSR-RELATED"/>
    <property type="match status" value="1"/>
</dbReference>
<dbReference type="PROSITE" id="PS50987">
    <property type="entry name" value="HTH_ARSR_2"/>
    <property type="match status" value="1"/>
</dbReference>
<keyword evidence="3" id="KW-0804">Transcription</keyword>
<evidence type="ECO:0000313" key="5">
    <source>
        <dbReference type="EMBL" id="CAE6486174.1"/>
    </source>
</evidence>
<evidence type="ECO:0000313" key="6">
    <source>
        <dbReference type="Proteomes" id="UP000655759"/>
    </source>
</evidence>
<dbReference type="NCBIfam" id="NF033788">
    <property type="entry name" value="HTH_metalloreg"/>
    <property type="match status" value="1"/>
</dbReference>
<evidence type="ECO:0000256" key="2">
    <source>
        <dbReference type="ARBA" id="ARBA00023125"/>
    </source>
</evidence>
<dbReference type="AlphaFoldDB" id="A0A812EZ49"/>
<dbReference type="PANTHER" id="PTHR43132">
    <property type="entry name" value="ARSENICAL RESISTANCE OPERON REPRESSOR ARSR-RELATED"/>
    <property type="match status" value="1"/>
</dbReference>
<dbReference type="Gene3D" id="1.10.10.10">
    <property type="entry name" value="Winged helix-like DNA-binding domain superfamily/Winged helix DNA-binding domain"/>
    <property type="match status" value="1"/>
</dbReference>
<comment type="caution">
    <text evidence="5">The sequence shown here is derived from an EMBL/GenBank/DDBJ whole genome shotgun (WGS) entry which is preliminary data.</text>
</comment>
<evidence type="ECO:0000259" key="4">
    <source>
        <dbReference type="PROSITE" id="PS50987"/>
    </source>
</evidence>
<dbReference type="SUPFAM" id="SSF46785">
    <property type="entry name" value="Winged helix' DNA-binding domain"/>
    <property type="match status" value="1"/>
</dbReference>
<dbReference type="PRINTS" id="PR00778">
    <property type="entry name" value="HTHARSR"/>
</dbReference>
<dbReference type="Pfam" id="PF01022">
    <property type="entry name" value="HTH_5"/>
    <property type="match status" value="1"/>
</dbReference>
<organism evidence="5 6">
    <name type="scientific">Candidatus Nitrosotenuis uzonensis</name>
    <dbReference type="NCBI Taxonomy" id="1407055"/>
    <lineage>
        <taxon>Archaea</taxon>
        <taxon>Nitrososphaerota</taxon>
        <taxon>Candidatus Nitrosotenuis</taxon>
    </lineage>
</organism>
<keyword evidence="1" id="KW-0805">Transcription regulation</keyword>
<dbReference type="InterPro" id="IPR011991">
    <property type="entry name" value="ArsR-like_HTH"/>
</dbReference>
<dbReference type="SMART" id="SM00418">
    <property type="entry name" value="HTH_ARSR"/>
    <property type="match status" value="1"/>
</dbReference>
<reference evidence="5" key="1">
    <citation type="submission" date="2021-02" db="EMBL/GenBank/DDBJ databases">
        <authorList>
            <person name="Han P."/>
        </authorList>
    </citation>
    <scope>NUCLEOTIDE SEQUENCE</scope>
    <source>
        <strain evidence="5">Candidatus Nitrosotenuis uzonensis 5A</strain>
    </source>
</reference>
<evidence type="ECO:0000256" key="1">
    <source>
        <dbReference type="ARBA" id="ARBA00023015"/>
    </source>
</evidence>
<proteinExistence type="predicted"/>
<dbReference type="RefSeq" id="WP_205097709.1">
    <property type="nucleotide sequence ID" value="NZ_CAJNAQ010000002.1"/>
</dbReference>
<feature type="domain" description="HTH arsR-type" evidence="4">
    <location>
        <begin position="3"/>
        <end position="97"/>
    </location>
</feature>
<evidence type="ECO:0000256" key="3">
    <source>
        <dbReference type="ARBA" id="ARBA00023163"/>
    </source>
</evidence>
<dbReference type="EMBL" id="CAJNAQ010000002">
    <property type="protein sequence ID" value="CAE6486174.1"/>
    <property type="molecule type" value="Genomic_DNA"/>
</dbReference>
<gene>
    <name evidence="5" type="ORF">NUZ5A_20101</name>
</gene>
<dbReference type="Proteomes" id="UP000655759">
    <property type="component" value="Unassembled WGS sequence"/>
</dbReference>
<dbReference type="InterPro" id="IPR051011">
    <property type="entry name" value="Metal_resp_trans_reg"/>
</dbReference>
<name>A0A812EZ49_9ARCH</name>
<dbReference type="InterPro" id="IPR001845">
    <property type="entry name" value="HTH_ArsR_DNA-bd_dom"/>
</dbReference>
<dbReference type="CDD" id="cd00090">
    <property type="entry name" value="HTH_ARSR"/>
    <property type="match status" value="1"/>
</dbReference>
<dbReference type="GO" id="GO:0003677">
    <property type="term" value="F:DNA binding"/>
    <property type="evidence" value="ECO:0007669"/>
    <property type="project" value="UniProtKB-KW"/>
</dbReference>
<keyword evidence="2" id="KW-0238">DNA-binding</keyword>
<dbReference type="GO" id="GO:0003700">
    <property type="term" value="F:DNA-binding transcription factor activity"/>
    <property type="evidence" value="ECO:0007669"/>
    <property type="project" value="InterPro"/>
</dbReference>
<protein>
    <submittedName>
        <fullName evidence="5">Transcriptional regulator, ArsR family</fullName>
    </submittedName>
</protein>
<accession>A0A812EZ49</accession>